<keyword evidence="1" id="KW-0812">Transmembrane</keyword>
<organism evidence="2 3">
    <name type="scientific">Babesia duncani</name>
    <dbReference type="NCBI Taxonomy" id="323732"/>
    <lineage>
        <taxon>Eukaryota</taxon>
        <taxon>Sar</taxon>
        <taxon>Alveolata</taxon>
        <taxon>Apicomplexa</taxon>
        <taxon>Aconoidasida</taxon>
        <taxon>Piroplasmida</taxon>
        <taxon>Babesiidae</taxon>
        <taxon>Babesia</taxon>
    </lineage>
</organism>
<keyword evidence="1" id="KW-0472">Membrane</keyword>
<evidence type="ECO:0000313" key="2">
    <source>
        <dbReference type="EMBL" id="KAK2198163.1"/>
    </source>
</evidence>
<dbReference type="Proteomes" id="UP001214638">
    <property type="component" value="Unassembled WGS sequence"/>
</dbReference>
<name>A0AAD9PPE0_9APIC</name>
<comment type="caution">
    <text evidence="2">The sequence shown here is derived from an EMBL/GenBank/DDBJ whole genome shotgun (WGS) entry which is preliminary data.</text>
</comment>
<protein>
    <submittedName>
        <fullName evidence="2">Uncharacterized protein</fullName>
    </submittedName>
</protein>
<dbReference type="AlphaFoldDB" id="A0AAD9PPE0"/>
<accession>A0AAD9PPE0</accession>
<dbReference type="RefSeq" id="XP_067805005.1">
    <property type="nucleotide sequence ID" value="XM_067946214.1"/>
</dbReference>
<gene>
    <name evidence="2" type="ORF">BdWA1_001172</name>
</gene>
<evidence type="ECO:0000313" key="3">
    <source>
        <dbReference type="Proteomes" id="UP001214638"/>
    </source>
</evidence>
<reference evidence="2" key="1">
    <citation type="journal article" date="2023" name="Nat. Microbiol.">
        <title>Babesia duncani multi-omics identifies virulence factors and drug targets.</title>
        <authorList>
            <person name="Singh P."/>
            <person name="Lonardi S."/>
            <person name="Liang Q."/>
            <person name="Vydyam P."/>
            <person name="Khabirova E."/>
            <person name="Fang T."/>
            <person name="Gihaz S."/>
            <person name="Thekkiniath J."/>
            <person name="Munshi M."/>
            <person name="Abel S."/>
            <person name="Ciampossin L."/>
            <person name="Batugedara G."/>
            <person name="Gupta M."/>
            <person name="Lu X.M."/>
            <person name="Lenz T."/>
            <person name="Chakravarty S."/>
            <person name="Cornillot E."/>
            <person name="Hu Y."/>
            <person name="Ma W."/>
            <person name="Gonzalez L.M."/>
            <person name="Sanchez S."/>
            <person name="Estrada K."/>
            <person name="Sanchez-Flores A."/>
            <person name="Montero E."/>
            <person name="Harb O.S."/>
            <person name="Le Roch K.G."/>
            <person name="Mamoun C.B."/>
        </authorList>
    </citation>
    <scope>NUCLEOTIDE SEQUENCE</scope>
    <source>
        <strain evidence="2">WA1</strain>
    </source>
</reference>
<sequence length="167" mass="18990">MWAKKKKSVEAQVEKEFVFVTARPNDEEPNIDELIEAIKSNEAVVVTNKHPSLQKNEVILKFPKNEAGLPQLEKYKLTVLQEETLGDDVRNQVMPLEELKLGPGEKDIHPPLNVKGILPKFTRDLMKIKRFPPIKDDDPFLSFTSIKRSVLVVTVFIAVDVILSLFS</sequence>
<dbReference type="KEGG" id="bdw:94335470"/>
<proteinExistence type="predicted"/>
<feature type="transmembrane region" description="Helical" evidence="1">
    <location>
        <begin position="149"/>
        <end position="166"/>
    </location>
</feature>
<keyword evidence="3" id="KW-1185">Reference proteome</keyword>
<evidence type="ECO:0000256" key="1">
    <source>
        <dbReference type="SAM" id="Phobius"/>
    </source>
</evidence>
<dbReference type="EMBL" id="JALLKP010000001">
    <property type="protein sequence ID" value="KAK2198163.1"/>
    <property type="molecule type" value="Genomic_DNA"/>
</dbReference>
<keyword evidence="1" id="KW-1133">Transmembrane helix</keyword>
<dbReference type="GeneID" id="94335470"/>